<keyword evidence="4" id="KW-0808">Transferase</keyword>
<evidence type="ECO:0000259" key="11">
    <source>
        <dbReference type="Pfam" id="PF07730"/>
    </source>
</evidence>
<dbReference type="GO" id="GO:0000155">
    <property type="term" value="F:phosphorelay sensor kinase activity"/>
    <property type="evidence" value="ECO:0007669"/>
    <property type="project" value="InterPro"/>
</dbReference>
<dbReference type="SUPFAM" id="SSF55874">
    <property type="entry name" value="ATPase domain of HSP90 chaperone/DNA topoisomerase II/histidine kinase"/>
    <property type="match status" value="1"/>
</dbReference>
<evidence type="ECO:0000256" key="2">
    <source>
        <dbReference type="ARBA" id="ARBA00012438"/>
    </source>
</evidence>
<evidence type="ECO:0000256" key="9">
    <source>
        <dbReference type="SAM" id="Phobius"/>
    </source>
</evidence>
<evidence type="ECO:0000256" key="3">
    <source>
        <dbReference type="ARBA" id="ARBA00022553"/>
    </source>
</evidence>
<feature type="domain" description="Signal transduction histidine kinase subgroup 3 dimerisation and phosphoacceptor" evidence="11">
    <location>
        <begin position="163"/>
        <end position="226"/>
    </location>
</feature>
<dbReference type="GO" id="GO:0016020">
    <property type="term" value="C:membrane"/>
    <property type="evidence" value="ECO:0007669"/>
    <property type="project" value="InterPro"/>
</dbReference>
<dbReference type="InterPro" id="IPR055558">
    <property type="entry name" value="DUF7134"/>
</dbReference>
<dbReference type="InterPro" id="IPR003594">
    <property type="entry name" value="HATPase_dom"/>
</dbReference>
<dbReference type="Gene3D" id="3.30.565.10">
    <property type="entry name" value="Histidine kinase-like ATPase, C-terminal domain"/>
    <property type="match status" value="1"/>
</dbReference>
<keyword evidence="9" id="KW-0812">Transmembrane</keyword>
<dbReference type="PANTHER" id="PTHR24421:SF10">
    <property type="entry name" value="NITRATE_NITRITE SENSOR PROTEIN NARQ"/>
    <property type="match status" value="1"/>
</dbReference>
<dbReference type="PANTHER" id="PTHR24421">
    <property type="entry name" value="NITRATE/NITRITE SENSOR PROTEIN NARX-RELATED"/>
    <property type="match status" value="1"/>
</dbReference>
<feature type="domain" description="Histidine kinase/HSP90-like ATPase" evidence="10">
    <location>
        <begin position="271"/>
        <end position="357"/>
    </location>
</feature>
<evidence type="ECO:0000259" key="10">
    <source>
        <dbReference type="Pfam" id="PF02518"/>
    </source>
</evidence>
<evidence type="ECO:0000313" key="13">
    <source>
        <dbReference type="EMBL" id="KGN29828.1"/>
    </source>
</evidence>
<dbReference type="EC" id="2.7.13.3" evidence="2"/>
<gene>
    <name evidence="13" type="ORF">N802_10475</name>
</gene>
<accession>A0A0A0IYE9</accession>
<keyword evidence="5" id="KW-0547">Nucleotide-binding</keyword>
<dbReference type="Pfam" id="PF23539">
    <property type="entry name" value="DUF7134"/>
    <property type="match status" value="1"/>
</dbReference>
<reference evidence="13 14" key="1">
    <citation type="submission" date="2013-08" db="EMBL/GenBank/DDBJ databases">
        <title>The genome sequence of Knoellia sinensis.</title>
        <authorList>
            <person name="Zhu W."/>
            <person name="Wang G."/>
        </authorList>
    </citation>
    <scope>NUCLEOTIDE SEQUENCE [LARGE SCALE GENOMIC DNA]</scope>
    <source>
        <strain evidence="13 14">KCTC 19936</strain>
    </source>
</reference>
<dbReference type="AlphaFoldDB" id="A0A0A0IYE9"/>
<evidence type="ECO:0000256" key="5">
    <source>
        <dbReference type="ARBA" id="ARBA00022741"/>
    </source>
</evidence>
<evidence type="ECO:0000256" key="8">
    <source>
        <dbReference type="ARBA" id="ARBA00023012"/>
    </source>
</evidence>
<dbReference type="eggNOG" id="COG4585">
    <property type="taxonomic scope" value="Bacteria"/>
</dbReference>
<evidence type="ECO:0000259" key="12">
    <source>
        <dbReference type="Pfam" id="PF23539"/>
    </source>
</evidence>
<dbReference type="GO" id="GO:0046983">
    <property type="term" value="F:protein dimerization activity"/>
    <property type="evidence" value="ECO:0007669"/>
    <property type="project" value="InterPro"/>
</dbReference>
<dbReference type="InterPro" id="IPR011712">
    <property type="entry name" value="Sig_transdc_His_kin_sub3_dim/P"/>
</dbReference>
<feature type="transmembrane region" description="Helical" evidence="9">
    <location>
        <begin position="73"/>
        <end position="89"/>
    </location>
</feature>
<dbReference type="STRING" id="1385520.N802_10475"/>
<dbReference type="GO" id="GO:0005524">
    <property type="term" value="F:ATP binding"/>
    <property type="evidence" value="ECO:0007669"/>
    <property type="project" value="UniProtKB-KW"/>
</dbReference>
<dbReference type="InterPro" id="IPR050482">
    <property type="entry name" value="Sensor_HK_TwoCompSys"/>
</dbReference>
<protein>
    <recommendedName>
        <fullName evidence="2">histidine kinase</fullName>
        <ecNumber evidence="2">2.7.13.3</ecNumber>
    </recommendedName>
</protein>
<organism evidence="13 14">
    <name type="scientific">Knoellia sinensis KCTC 19936</name>
    <dbReference type="NCBI Taxonomy" id="1385520"/>
    <lineage>
        <taxon>Bacteria</taxon>
        <taxon>Bacillati</taxon>
        <taxon>Actinomycetota</taxon>
        <taxon>Actinomycetes</taxon>
        <taxon>Micrococcales</taxon>
        <taxon>Intrasporangiaceae</taxon>
        <taxon>Knoellia</taxon>
    </lineage>
</organism>
<dbReference type="InterPro" id="IPR036890">
    <property type="entry name" value="HATPase_C_sf"/>
</dbReference>
<keyword evidence="9" id="KW-1133">Transmembrane helix</keyword>
<dbReference type="Pfam" id="PF02518">
    <property type="entry name" value="HATPase_c"/>
    <property type="match status" value="1"/>
</dbReference>
<dbReference type="Pfam" id="PF07730">
    <property type="entry name" value="HisKA_3"/>
    <property type="match status" value="1"/>
</dbReference>
<keyword evidence="14" id="KW-1185">Reference proteome</keyword>
<comment type="caution">
    <text evidence="13">The sequence shown here is derived from an EMBL/GenBank/DDBJ whole genome shotgun (WGS) entry which is preliminary data.</text>
</comment>
<keyword evidence="3" id="KW-0597">Phosphoprotein</keyword>
<keyword evidence="9" id="KW-0472">Membrane</keyword>
<evidence type="ECO:0000256" key="7">
    <source>
        <dbReference type="ARBA" id="ARBA00022840"/>
    </source>
</evidence>
<feature type="transmembrane region" description="Helical" evidence="9">
    <location>
        <begin position="96"/>
        <end position="112"/>
    </location>
</feature>
<evidence type="ECO:0000313" key="14">
    <source>
        <dbReference type="Proteomes" id="UP000030002"/>
    </source>
</evidence>
<evidence type="ECO:0000256" key="1">
    <source>
        <dbReference type="ARBA" id="ARBA00000085"/>
    </source>
</evidence>
<feature type="domain" description="DUF7134" evidence="12">
    <location>
        <begin position="2"/>
        <end position="140"/>
    </location>
</feature>
<name>A0A0A0IYE9_9MICO</name>
<dbReference type="Proteomes" id="UP000030002">
    <property type="component" value="Unassembled WGS sequence"/>
</dbReference>
<dbReference type="EMBL" id="AVPJ01000027">
    <property type="protein sequence ID" value="KGN29828.1"/>
    <property type="molecule type" value="Genomic_DNA"/>
</dbReference>
<proteinExistence type="predicted"/>
<evidence type="ECO:0000256" key="4">
    <source>
        <dbReference type="ARBA" id="ARBA00022679"/>
    </source>
</evidence>
<sequence length="363" mass="37993">MVDGLLAAALTLLAQVELVLVADRVSGSLPVQHAAFLLMTVPVVLRRRAPFWAVTICSVGMFVQTLAGEAPVVGGFLAMLVLLFSLGYYASLRAGLLALAIMAAAATSYDILGEKLVVADLVGNLAIVVGVWLMARVIRSQSDRRVEAELARDRAAREAVQAERTRIARDLHDSVAHSLTVMTLQAGGARERTDDPVIAEALGHIGDTGRQALGDMHRFLRLLGPEGEGPESPGLADLDEIIGRVRAAGLDVDLQVTGDVGDVPASVGATAYRIVQEALTNTLKHSRATRADVQLRVQQGQIDVDVTDDGHAGDGRLGLGAGRGLAGLEERVAVYGGELAAGAESSGGWRLRASIPTTAAGQP</sequence>
<dbReference type="Gene3D" id="1.20.5.1930">
    <property type="match status" value="1"/>
</dbReference>
<keyword evidence="8" id="KW-0902">Two-component regulatory system</keyword>
<keyword evidence="6" id="KW-0418">Kinase</keyword>
<keyword evidence="7" id="KW-0067">ATP-binding</keyword>
<evidence type="ECO:0000256" key="6">
    <source>
        <dbReference type="ARBA" id="ARBA00022777"/>
    </source>
</evidence>
<feature type="transmembrane region" description="Helical" evidence="9">
    <location>
        <begin position="118"/>
        <end position="135"/>
    </location>
</feature>
<comment type="catalytic activity">
    <reaction evidence="1">
        <text>ATP + protein L-histidine = ADP + protein N-phospho-L-histidine.</text>
        <dbReference type="EC" id="2.7.13.3"/>
    </reaction>
</comment>
<dbReference type="CDD" id="cd16917">
    <property type="entry name" value="HATPase_UhpB-NarQ-NarX-like"/>
    <property type="match status" value="1"/>
</dbReference>